<reference evidence="1" key="1">
    <citation type="submission" date="2023-07" db="EMBL/GenBank/DDBJ databases">
        <title>Sorghum-associated microbial communities from plants grown in Nebraska, USA.</title>
        <authorList>
            <person name="Schachtman D."/>
        </authorList>
    </citation>
    <scope>NUCLEOTIDE SEQUENCE</scope>
    <source>
        <strain evidence="1">DS1061</strain>
    </source>
</reference>
<sequence length="85" mass="9061">MSIAKQIHAFLEVSEAFLRQSGTPMHFFAMPGVQQALEAVDADGNEVACSDGSRAYAHNDMKILNDVLAGSGAAISNDERRPLIG</sequence>
<evidence type="ECO:0008006" key="3">
    <source>
        <dbReference type="Google" id="ProtNLM"/>
    </source>
</evidence>
<gene>
    <name evidence="1" type="ORF">J2793_004276</name>
</gene>
<organism evidence="1 2">
    <name type="scientific">Paraburkholderia caledonica</name>
    <dbReference type="NCBI Taxonomy" id="134536"/>
    <lineage>
        <taxon>Bacteria</taxon>
        <taxon>Pseudomonadati</taxon>
        <taxon>Pseudomonadota</taxon>
        <taxon>Betaproteobacteria</taxon>
        <taxon>Burkholderiales</taxon>
        <taxon>Burkholderiaceae</taxon>
        <taxon>Paraburkholderia</taxon>
    </lineage>
</organism>
<protein>
    <recommendedName>
        <fullName evidence="3">Aspartate aminotransferase family protein</fullName>
    </recommendedName>
</protein>
<comment type="caution">
    <text evidence="1">The sequence shown here is derived from an EMBL/GenBank/DDBJ whole genome shotgun (WGS) entry which is preliminary data.</text>
</comment>
<evidence type="ECO:0000313" key="1">
    <source>
        <dbReference type="EMBL" id="MDP9648810.1"/>
    </source>
</evidence>
<evidence type="ECO:0000313" key="2">
    <source>
        <dbReference type="Proteomes" id="UP001229486"/>
    </source>
</evidence>
<proteinExistence type="predicted"/>
<dbReference type="EMBL" id="JAURTK010000005">
    <property type="protein sequence ID" value="MDP9648810.1"/>
    <property type="molecule type" value="Genomic_DNA"/>
</dbReference>
<dbReference type="AlphaFoldDB" id="A0AB73IFJ6"/>
<accession>A0AB73IFJ6</accession>
<dbReference type="RefSeq" id="WP_392394457.1">
    <property type="nucleotide sequence ID" value="NZ_JAURTK010000005.1"/>
</dbReference>
<name>A0AB73IFJ6_9BURK</name>
<dbReference type="Proteomes" id="UP001229486">
    <property type="component" value="Unassembled WGS sequence"/>
</dbReference>